<dbReference type="HAMAP" id="MF_01969">
    <property type="entry name" value="KynB"/>
    <property type="match status" value="1"/>
</dbReference>
<feature type="binding site" evidence="7">
    <location>
        <position position="170"/>
    </location>
    <ligand>
        <name>Zn(2+)</name>
        <dbReference type="ChEBI" id="CHEBI:29105"/>
        <label>2</label>
    </ligand>
</feature>
<protein>
    <recommendedName>
        <fullName evidence="7">Kynurenine formamidase</fullName>
        <shortName evidence="7">KFA</shortName>
        <shortName evidence="7">KFase</shortName>
        <ecNumber evidence="7">3.5.1.9</ecNumber>
    </recommendedName>
    <alternativeName>
        <fullName evidence="7">Arylformamidase</fullName>
    </alternativeName>
    <alternativeName>
        <fullName evidence="7">N-formylkynurenine formamidase</fullName>
        <shortName evidence="7">FKF</shortName>
    </alternativeName>
</protein>
<evidence type="ECO:0000256" key="2">
    <source>
        <dbReference type="ARBA" id="ARBA00022723"/>
    </source>
</evidence>
<dbReference type="Pfam" id="PF04199">
    <property type="entry name" value="Cyclase"/>
    <property type="match status" value="1"/>
</dbReference>
<feature type="binding site" evidence="7">
    <location>
        <position position="51"/>
    </location>
    <ligand>
        <name>Zn(2+)</name>
        <dbReference type="ChEBI" id="CHEBI:29105"/>
        <label>1</label>
    </ligand>
</feature>
<dbReference type="SUPFAM" id="SSF102198">
    <property type="entry name" value="Putative cyclase"/>
    <property type="match status" value="1"/>
</dbReference>
<keyword evidence="3 7" id="KW-0378">Hydrolase</keyword>
<dbReference type="PANTHER" id="PTHR31118:SF32">
    <property type="entry name" value="KYNURENINE FORMAMIDASE"/>
    <property type="match status" value="1"/>
</dbReference>
<keyword evidence="2 7" id="KW-0479">Metal-binding</keyword>
<comment type="cofactor">
    <cofactor evidence="7">
        <name>Zn(2+)</name>
        <dbReference type="ChEBI" id="CHEBI:29105"/>
    </cofactor>
    <text evidence="7">Binds 2 zinc ions per subunit.</text>
</comment>
<evidence type="ECO:0000313" key="8">
    <source>
        <dbReference type="EMBL" id="UOR11127.1"/>
    </source>
</evidence>
<evidence type="ECO:0000256" key="5">
    <source>
        <dbReference type="ARBA" id="ARBA00023079"/>
    </source>
</evidence>
<gene>
    <name evidence="7 8" type="primary">kynB</name>
    <name evidence="8" type="ORF">MUO15_16215</name>
</gene>
<comment type="pathway">
    <text evidence="7">Amino-acid degradation; L-tryptophan degradation via kynurenine pathway; L-kynurenine from L-tryptophan: step 2/2.</text>
</comment>
<proteinExistence type="inferred from homology"/>
<comment type="subunit">
    <text evidence="7">Homodimer.</text>
</comment>
<dbReference type="Gene3D" id="3.50.30.50">
    <property type="entry name" value="Putative cyclase"/>
    <property type="match status" value="1"/>
</dbReference>
<dbReference type="RefSeq" id="WP_245030809.1">
    <property type="nucleotide sequence ID" value="NZ_CP095075.1"/>
</dbReference>
<dbReference type="InterPro" id="IPR017484">
    <property type="entry name" value="Kynurenine_formamidase_bac"/>
</dbReference>
<keyword evidence="4 7" id="KW-0862">Zinc</keyword>
<evidence type="ECO:0000256" key="7">
    <source>
        <dbReference type="HAMAP-Rule" id="MF_01969"/>
    </source>
</evidence>
<feature type="binding site" evidence="7">
    <location>
        <position position="17"/>
    </location>
    <ligand>
        <name>substrate</name>
    </ligand>
</feature>
<name>A0ABY4H9J3_9BACI</name>
<feature type="binding site" evidence="7">
    <location>
        <position position="53"/>
    </location>
    <ligand>
        <name>Zn(2+)</name>
        <dbReference type="ChEBI" id="CHEBI:29105"/>
        <label>2</label>
    </ligand>
</feature>
<keyword evidence="5 7" id="KW-0823">Tryptophan catabolism</keyword>
<evidence type="ECO:0000256" key="6">
    <source>
        <dbReference type="ARBA" id="ARBA00048496"/>
    </source>
</evidence>
<dbReference type="InterPro" id="IPR007325">
    <property type="entry name" value="KFase/CYL"/>
</dbReference>
<reference evidence="8" key="1">
    <citation type="submission" date="2022-04" db="EMBL/GenBank/DDBJ databases">
        <title>Halobacillus sp. isolated from saltern.</title>
        <authorList>
            <person name="Won M."/>
            <person name="Lee C.-M."/>
            <person name="Woen H.-Y."/>
            <person name="Kwon S.-W."/>
        </authorList>
    </citation>
    <scope>NUCLEOTIDE SEQUENCE</scope>
    <source>
        <strain evidence="8">SSHM10-5</strain>
    </source>
</reference>
<accession>A0ABY4H9J3</accession>
<feature type="active site" description="Proton donor/acceptor" evidence="7">
    <location>
        <position position="57"/>
    </location>
</feature>
<dbReference type="InterPro" id="IPR037175">
    <property type="entry name" value="KFase_sf"/>
</dbReference>
<dbReference type="EMBL" id="CP095075">
    <property type="protein sequence ID" value="UOR11127.1"/>
    <property type="molecule type" value="Genomic_DNA"/>
</dbReference>
<feature type="binding site" evidence="7">
    <location>
        <position position="47"/>
    </location>
    <ligand>
        <name>Zn(2+)</name>
        <dbReference type="ChEBI" id="CHEBI:29105"/>
        <label>1</label>
    </ligand>
</feature>
<comment type="similarity">
    <text evidence="7">Belongs to the Cyclase 1 superfamily. KynB family.</text>
</comment>
<feature type="binding site" evidence="7">
    <location>
        <position position="53"/>
    </location>
    <ligand>
        <name>Zn(2+)</name>
        <dbReference type="ChEBI" id="CHEBI:29105"/>
        <label>1</label>
    </ligand>
</feature>
<evidence type="ECO:0000256" key="3">
    <source>
        <dbReference type="ARBA" id="ARBA00022801"/>
    </source>
</evidence>
<evidence type="ECO:0000256" key="1">
    <source>
        <dbReference type="ARBA" id="ARBA00002204"/>
    </source>
</evidence>
<comment type="function">
    <text evidence="1 7">Catalyzes the hydrolysis of N-formyl-L-kynurenine to L-kynurenine, the second step in the kynurenine pathway of tryptophan degradation.</text>
</comment>
<dbReference type="Proteomes" id="UP000830326">
    <property type="component" value="Chromosome"/>
</dbReference>
<dbReference type="NCBIfam" id="TIGR03035">
    <property type="entry name" value="trp_arylform"/>
    <property type="match status" value="1"/>
</dbReference>
<feature type="binding site" evidence="7">
    <location>
        <position position="158"/>
    </location>
    <ligand>
        <name>Zn(2+)</name>
        <dbReference type="ChEBI" id="CHEBI:29105"/>
        <label>2</label>
    </ligand>
</feature>
<evidence type="ECO:0000313" key="9">
    <source>
        <dbReference type="Proteomes" id="UP000830326"/>
    </source>
</evidence>
<comment type="catalytic activity">
    <reaction evidence="6 7">
        <text>N-formyl-L-kynurenine + H2O = L-kynurenine + formate + H(+)</text>
        <dbReference type="Rhea" id="RHEA:13009"/>
        <dbReference type="ChEBI" id="CHEBI:15377"/>
        <dbReference type="ChEBI" id="CHEBI:15378"/>
        <dbReference type="ChEBI" id="CHEBI:15740"/>
        <dbReference type="ChEBI" id="CHEBI:57959"/>
        <dbReference type="ChEBI" id="CHEBI:58629"/>
        <dbReference type="EC" id="3.5.1.9"/>
    </reaction>
</comment>
<dbReference type="PANTHER" id="PTHR31118">
    <property type="entry name" value="CYCLASE-LIKE PROTEIN 2"/>
    <property type="match status" value="1"/>
</dbReference>
<organism evidence="8 9">
    <name type="scientific">Halobacillus amylolyticus</name>
    <dbReference type="NCBI Taxonomy" id="2932259"/>
    <lineage>
        <taxon>Bacteria</taxon>
        <taxon>Bacillati</taxon>
        <taxon>Bacillota</taxon>
        <taxon>Bacilli</taxon>
        <taxon>Bacillales</taxon>
        <taxon>Bacillaceae</taxon>
        <taxon>Halobacillus</taxon>
    </lineage>
</organism>
<dbReference type="EC" id="3.5.1.9" evidence="7"/>
<feature type="binding site" evidence="7">
    <location>
        <position position="170"/>
    </location>
    <ligand>
        <name>Zn(2+)</name>
        <dbReference type="ChEBI" id="CHEBI:29105"/>
        <label>1</label>
    </ligand>
</feature>
<keyword evidence="9" id="KW-1185">Reference proteome</keyword>
<dbReference type="GO" id="GO:0004061">
    <property type="term" value="F:arylformamidase activity"/>
    <property type="evidence" value="ECO:0007669"/>
    <property type="project" value="UniProtKB-EC"/>
</dbReference>
<sequence length="206" mass="23050">MKLIDISMTLNDSTPPWPGDEPFHYQLTASMEETGSVNIESHKGSNHIGTHVDAPFHYDNDGLKMADLDVHRFYGDALVVNMEGKDVITKEDLQAFAFEGVSKVLFRSISWEDRTHFPNNYTVIDEDVGPYLKEQGIDLIGVDTPSVDPETSESLQAHHSLYNHDILILEGIVLDHVAPGTYELMAFPLKMEQADGSPVRAVLRQK</sequence>
<evidence type="ECO:0000256" key="4">
    <source>
        <dbReference type="ARBA" id="ARBA00022833"/>
    </source>
</evidence>